<reference evidence="6 7" key="1">
    <citation type="journal article" date="2017" name="Int. J. Syst. Evol. Microbiol.">
        <title>Brenneria populi subsp. brevivirga subsp. nov. isolated from symptomatic bark of Populus x euramericana canker, and description of Brenneria populi subsp. populi subsp. nov.</title>
        <authorList>
            <person name="Zheng M.H."/>
            <person name="Piao C.G."/>
            <person name="Xue H."/>
            <person name="Guo M.W."/>
            <person name="Li Y."/>
        </authorList>
    </citation>
    <scope>NUCLEOTIDE SEQUENCE [LARGE SCALE GENOMIC DNA]</scope>
    <source>
        <strain evidence="6 7">D9-5</strain>
    </source>
</reference>
<evidence type="ECO:0000256" key="3">
    <source>
        <dbReference type="ARBA" id="ARBA00023125"/>
    </source>
</evidence>
<dbReference type="PROSITE" id="PS50931">
    <property type="entry name" value="HTH_LYSR"/>
    <property type="match status" value="1"/>
</dbReference>
<dbReference type="Gene3D" id="1.10.10.10">
    <property type="entry name" value="Winged helix-like DNA-binding domain superfamily/Winged helix DNA-binding domain"/>
    <property type="match status" value="1"/>
</dbReference>
<keyword evidence="7" id="KW-1185">Reference proteome</keyword>
<proteinExistence type="inferred from homology"/>
<comment type="similarity">
    <text evidence="1">Belongs to the LysR transcriptional regulatory family.</text>
</comment>
<comment type="caution">
    <text evidence="6">The sequence shown here is derived from an EMBL/GenBank/DDBJ whole genome shotgun (WGS) entry which is preliminary data.</text>
</comment>
<accession>A0ABU6JTD2</accession>
<dbReference type="InterPro" id="IPR036388">
    <property type="entry name" value="WH-like_DNA-bd_sf"/>
</dbReference>
<keyword evidence="4" id="KW-0804">Transcription</keyword>
<dbReference type="Proteomes" id="UP001309705">
    <property type="component" value="Unassembled WGS sequence"/>
</dbReference>
<dbReference type="EMBL" id="JAYWTM010000011">
    <property type="protein sequence ID" value="MEC5343549.1"/>
    <property type="molecule type" value="Genomic_DNA"/>
</dbReference>
<dbReference type="RefSeq" id="WP_327618499.1">
    <property type="nucleotide sequence ID" value="NZ_JAYWTM010000011.1"/>
</dbReference>
<dbReference type="Pfam" id="PF03466">
    <property type="entry name" value="LysR_substrate"/>
    <property type="match status" value="1"/>
</dbReference>
<keyword evidence="2" id="KW-0805">Transcription regulation</keyword>
<protein>
    <submittedName>
        <fullName evidence="6">LysR family transcriptional regulator</fullName>
    </submittedName>
</protein>
<dbReference type="PANTHER" id="PTHR30537">
    <property type="entry name" value="HTH-TYPE TRANSCRIPTIONAL REGULATOR"/>
    <property type="match status" value="1"/>
</dbReference>
<dbReference type="SUPFAM" id="SSF46785">
    <property type="entry name" value="Winged helix' DNA-binding domain"/>
    <property type="match status" value="1"/>
</dbReference>
<dbReference type="InterPro" id="IPR036390">
    <property type="entry name" value="WH_DNA-bd_sf"/>
</dbReference>
<evidence type="ECO:0000259" key="5">
    <source>
        <dbReference type="PROSITE" id="PS50931"/>
    </source>
</evidence>
<evidence type="ECO:0000256" key="4">
    <source>
        <dbReference type="ARBA" id="ARBA00023163"/>
    </source>
</evidence>
<dbReference type="CDD" id="cd08422">
    <property type="entry name" value="PBP2_CrgA_like"/>
    <property type="match status" value="1"/>
</dbReference>
<dbReference type="SUPFAM" id="SSF53850">
    <property type="entry name" value="Periplasmic binding protein-like II"/>
    <property type="match status" value="1"/>
</dbReference>
<sequence>MFNASEVLPCEIKSMGSQNADPHLITKMLFFINLVTSGSISTASEKMGVSISSGSRWLSDLEKEIGCTLYRRNNKNAPLTDAGEYLFNHFSAISNKINQLQCELSSFSNEVCGNIRICCTPVYANDYLIPVVTDYLARYPQVNFSINISAYGIQYWKDYDIIIGAVNAFSCQKEKTLPLVRRNLMSEPFITVATPTYLAQHDLPHTPGELLQHRCLYASSLTGGNEWAYEKDGERHFFKIPKSLEVCDSLLLREAVLHHAGIAYLPRYVVQQDIACGRLMVLLREWNTSQWLLNLYYPAPGYLTEGVASFKRFLLERHARYLGSEPLLHACVGA</sequence>
<evidence type="ECO:0000313" key="7">
    <source>
        <dbReference type="Proteomes" id="UP001309705"/>
    </source>
</evidence>
<dbReference type="Pfam" id="PF00126">
    <property type="entry name" value="HTH_1"/>
    <property type="match status" value="1"/>
</dbReference>
<keyword evidence="3" id="KW-0238">DNA-binding</keyword>
<organism evidence="6 7">
    <name type="scientific">Brenneria populi</name>
    <dbReference type="NCBI Taxonomy" id="1505588"/>
    <lineage>
        <taxon>Bacteria</taxon>
        <taxon>Pseudomonadati</taxon>
        <taxon>Pseudomonadota</taxon>
        <taxon>Gammaproteobacteria</taxon>
        <taxon>Enterobacterales</taxon>
        <taxon>Pectobacteriaceae</taxon>
        <taxon>Brenneria</taxon>
    </lineage>
</organism>
<feature type="domain" description="HTH lysR-type" evidence="5">
    <location>
        <begin position="31"/>
        <end position="80"/>
    </location>
</feature>
<name>A0ABU6JTD2_9GAMM</name>
<dbReference type="InterPro" id="IPR000847">
    <property type="entry name" value="LysR_HTH_N"/>
</dbReference>
<dbReference type="Gene3D" id="3.40.190.290">
    <property type="match status" value="1"/>
</dbReference>
<evidence type="ECO:0000256" key="1">
    <source>
        <dbReference type="ARBA" id="ARBA00009437"/>
    </source>
</evidence>
<gene>
    <name evidence="6" type="ORF">VSX58_13190</name>
</gene>
<dbReference type="InterPro" id="IPR005119">
    <property type="entry name" value="LysR_subst-bd"/>
</dbReference>
<dbReference type="InterPro" id="IPR058163">
    <property type="entry name" value="LysR-type_TF_proteobact-type"/>
</dbReference>
<dbReference type="PANTHER" id="PTHR30537:SF35">
    <property type="entry name" value="TRANSCRIPTIONAL REGULATORY PROTEIN"/>
    <property type="match status" value="1"/>
</dbReference>
<evidence type="ECO:0000256" key="2">
    <source>
        <dbReference type="ARBA" id="ARBA00023015"/>
    </source>
</evidence>
<evidence type="ECO:0000313" key="6">
    <source>
        <dbReference type="EMBL" id="MEC5343549.1"/>
    </source>
</evidence>